<keyword evidence="2" id="KW-1185">Reference proteome</keyword>
<dbReference type="AlphaFoldDB" id="A0AAD6YS42"/>
<evidence type="ECO:0000313" key="1">
    <source>
        <dbReference type="EMBL" id="KAJ7228173.1"/>
    </source>
</evidence>
<dbReference type="Proteomes" id="UP001219525">
    <property type="component" value="Unassembled WGS sequence"/>
</dbReference>
<name>A0AAD6YS42_9AGAR</name>
<gene>
    <name evidence="1" type="ORF">GGX14DRAFT_384687</name>
</gene>
<sequence>MHERTAERTTCRFRVGRAVVHILAVGGSSPSPSQASSHIYDTRLSLLAAAVDLSHPSMGLPRWSATAGVQAGGGVMLCDRRWAGMHRGGKLTARACSRRKRSARAHAVGAHVHWREGRHGYSVVVGVSAQSRRCGPDSRERCIFRGHGGSASSAGTNHRT</sequence>
<accession>A0AAD6YS42</accession>
<dbReference type="EMBL" id="JARJCW010000002">
    <property type="protein sequence ID" value="KAJ7228173.1"/>
    <property type="molecule type" value="Genomic_DNA"/>
</dbReference>
<organism evidence="1 2">
    <name type="scientific">Mycena pura</name>
    <dbReference type="NCBI Taxonomy" id="153505"/>
    <lineage>
        <taxon>Eukaryota</taxon>
        <taxon>Fungi</taxon>
        <taxon>Dikarya</taxon>
        <taxon>Basidiomycota</taxon>
        <taxon>Agaricomycotina</taxon>
        <taxon>Agaricomycetes</taxon>
        <taxon>Agaricomycetidae</taxon>
        <taxon>Agaricales</taxon>
        <taxon>Marasmiineae</taxon>
        <taxon>Mycenaceae</taxon>
        <taxon>Mycena</taxon>
    </lineage>
</organism>
<reference evidence="1" key="1">
    <citation type="submission" date="2023-03" db="EMBL/GenBank/DDBJ databases">
        <title>Massive genome expansion in bonnet fungi (Mycena s.s.) driven by repeated elements and novel gene families across ecological guilds.</title>
        <authorList>
            <consortium name="Lawrence Berkeley National Laboratory"/>
            <person name="Harder C.B."/>
            <person name="Miyauchi S."/>
            <person name="Viragh M."/>
            <person name="Kuo A."/>
            <person name="Thoen E."/>
            <person name="Andreopoulos B."/>
            <person name="Lu D."/>
            <person name="Skrede I."/>
            <person name="Drula E."/>
            <person name="Henrissat B."/>
            <person name="Morin E."/>
            <person name="Kohler A."/>
            <person name="Barry K."/>
            <person name="LaButti K."/>
            <person name="Morin E."/>
            <person name="Salamov A."/>
            <person name="Lipzen A."/>
            <person name="Mereny Z."/>
            <person name="Hegedus B."/>
            <person name="Baldrian P."/>
            <person name="Stursova M."/>
            <person name="Weitz H."/>
            <person name="Taylor A."/>
            <person name="Grigoriev I.V."/>
            <person name="Nagy L.G."/>
            <person name="Martin F."/>
            <person name="Kauserud H."/>
        </authorList>
    </citation>
    <scope>NUCLEOTIDE SEQUENCE</scope>
    <source>
        <strain evidence="1">9144</strain>
    </source>
</reference>
<protein>
    <submittedName>
        <fullName evidence="1">Uncharacterized protein</fullName>
    </submittedName>
</protein>
<evidence type="ECO:0000313" key="2">
    <source>
        <dbReference type="Proteomes" id="UP001219525"/>
    </source>
</evidence>
<comment type="caution">
    <text evidence="1">The sequence shown here is derived from an EMBL/GenBank/DDBJ whole genome shotgun (WGS) entry which is preliminary data.</text>
</comment>
<proteinExistence type="predicted"/>